<dbReference type="Proteomes" id="UP000784919">
    <property type="component" value="Unassembled WGS sequence"/>
</dbReference>
<dbReference type="InterPro" id="IPR041018">
    <property type="entry name" value="ADPRTs_Tse2"/>
</dbReference>
<gene>
    <name evidence="3" type="ORF">E4U56_002083</name>
    <name evidence="2" type="ORF">E4U57_007550</name>
</gene>
<dbReference type="Proteomes" id="UP000742024">
    <property type="component" value="Unassembled WGS sequence"/>
</dbReference>
<evidence type="ECO:0000313" key="3">
    <source>
        <dbReference type="EMBL" id="KAG5964752.1"/>
    </source>
</evidence>
<sequence length="155" mass="17714">MPRPNLIAVFRKFPKEIFRVNNGPSVKLRVQSPYRQTYDIVAKQNGLVEAKALDPQTYVAPNGASMRPNSVYQQSLVSWRFRGSDVIVYSVPKGTSLPDDLVLVHERTDHYSLQPAEQMTIDNLNTKITEFLRANAEVFTRERWLQAYPEATESS</sequence>
<proteinExistence type="predicted"/>
<dbReference type="EMBL" id="SRPR01000079">
    <property type="protein sequence ID" value="KAG5961512.1"/>
    <property type="molecule type" value="Genomic_DNA"/>
</dbReference>
<evidence type="ECO:0000313" key="4">
    <source>
        <dbReference type="Proteomes" id="UP000742024"/>
    </source>
</evidence>
<evidence type="ECO:0000313" key="5">
    <source>
        <dbReference type="Proteomes" id="UP000784919"/>
    </source>
</evidence>
<accession>A0A9P7MPM0</accession>
<comment type="caution">
    <text evidence="3">The sequence shown here is derived from an EMBL/GenBank/DDBJ whole genome shotgun (WGS) entry which is preliminary data.</text>
</comment>
<organism evidence="3 5">
    <name type="scientific">Claviceps arundinis</name>
    <dbReference type="NCBI Taxonomy" id="1623583"/>
    <lineage>
        <taxon>Eukaryota</taxon>
        <taxon>Fungi</taxon>
        <taxon>Dikarya</taxon>
        <taxon>Ascomycota</taxon>
        <taxon>Pezizomycotina</taxon>
        <taxon>Sordariomycetes</taxon>
        <taxon>Hypocreomycetidae</taxon>
        <taxon>Hypocreales</taxon>
        <taxon>Clavicipitaceae</taxon>
        <taxon>Claviceps</taxon>
    </lineage>
</organism>
<dbReference type="EMBL" id="SRPS01000164">
    <property type="protein sequence ID" value="KAG5964752.1"/>
    <property type="molecule type" value="Genomic_DNA"/>
</dbReference>
<name>A0A9P7MPM0_9HYPO</name>
<evidence type="ECO:0000313" key="2">
    <source>
        <dbReference type="EMBL" id="KAG5961512.1"/>
    </source>
</evidence>
<dbReference type="AlphaFoldDB" id="A0A9P7MPM0"/>
<protein>
    <recommendedName>
        <fullName evidence="1">Tse2 ADP-ribosyltransferase toxin domain-containing protein</fullName>
    </recommendedName>
</protein>
<dbReference type="OrthoDB" id="10266325at2759"/>
<evidence type="ECO:0000259" key="1">
    <source>
        <dbReference type="Pfam" id="PF18648"/>
    </source>
</evidence>
<feature type="domain" description="Tse2 ADP-ribosyltransferase toxin" evidence="1">
    <location>
        <begin position="15"/>
        <end position="144"/>
    </location>
</feature>
<dbReference type="Pfam" id="PF18648">
    <property type="entry name" value="ADPRTs_Tse2"/>
    <property type="match status" value="1"/>
</dbReference>
<reference evidence="3 4" key="1">
    <citation type="journal article" date="2020" name="bioRxiv">
        <title>Whole genome comparisons of ergot fungi reveals the divergence and evolution of species within the genus Claviceps are the result of varying mechanisms driving genome evolution and host range expansion.</title>
        <authorList>
            <person name="Wyka S.A."/>
            <person name="Mondo S.J."/>
            <person name="Liu M."/>
            <person name="Dettman J."/>
            <person name="Nalam V."/>
            <person name="Broders K.D."/>
        </authorList>
    </citation>
    <scope>NUCLEOTIDE SEQUENCE</scope>
    <source>
        <strain evidence="3">CCC 1102</strain>
        <strain evidence="2 4">LM583</strain>
    </source>
</reference>
<keyword evidence="4" id="KW-1185">Reference proteome</keyword>